<dbReference type="Proteomes" id="UP001378960">
    <property type="component" value="Unassembled WGS sequence"/>
</dbReference>
<organism evidence="4 5">
    <name type="scientific">Pichia kluyveri</name>
    <name type="common">Yeast</name>
    <dbReference type="NCBI Taxonomy" id="36015"/>
    <lineage>
        <taxon>Eukaryota</taxon>
        <taxon>Fungi</taxon>
        <taxon>Dikarya</taxon>
        <taxon>Ascomycota</taxon>
        <taxon>Saccharomycotina</taxon>
        <taxon>Pichiomycetes</taxon>
        <taxon>Pichiales</taxon>
        <taxon>Pichiaceae</taxon>
        <taxon>Pichia</taxon>
    </lineage>
</organism>
<keyword evidence="2" id="KW-1015">Disulfide bond</keyword>
<dbReference type="EMBL" id="BTGB01000001">
    <property type="protein sequence ID" value="GMM44961.1"/>
    <property type="molecule type" value="Genomic_DNA"/>
</dbReference>
<keyword evidence="3" id="KW-0472">Membrane</keyword>
<dbReference type="GO" id="GO:0005743">
    <property type="term" value="C:mitochondrial inner membrane"/>
    <property type="evidence" value="ECO:0007669"/>
    <property type="project" value="UniProtKB-SubCell"/>
</dbReference>
<keyword evidence="3" id="KW-0496">Mitochondrion</keyword>
<dbReference type="AlphaFoldDB" id="A0AAV5R109"/>
<evidence type="ECO:0000256" key="2">
    <source>
        <dbReference type="ARBA" id="ARBA00023157"/>
    </source>
</evidence>
<comment type="similarity">
    <text evidence="1 3">Belongs to the CMC family.</text>
</comment>
<comment type="function">
    <text evidence="3">Required for mitochondrial cytochrome c oxidase (COX) assembly and respiration.</text>
</comment>
<accession>A0AAV5R109</accession>
<gene>
    <name evidence="4" type="ORF">DAPK24_015360</name>
</gene>
<dbReference type="InterPro" id="IPR013892">
    <property type="entry name" value="Cyt_c_biogenesis_Cmc1-like"/>
</dbReference>
<evidence type="ECO:0000313" key="5">
    <source>
        <dbReference type="Proteomes" id="UP001378960"/>
    </source>
</evidence>
<protein>
    <recommendedName>
        <fullName evidence="3">COX assembly mitochondrial protein</fullName>
    </recommendedName>
</protein>
<keyword evidence="3" id="KW-0143">Chaperone</keyword>
<sequence length="108" mass="12879">MHPILDRDRFQNCEDLIDALEECHKSPFFETVLGKCSDVKIQLSTCLHESRLASDRENIIKRREKNKILEEKKKLREEEEWGKDGYLKKVIELEYKNKLKETTPTTEK</sequence>
<evidence type="ECO:0000256" key="3">
    <source>
        <dbReference type="RuleBase" id="RU364104"/>
    </source>
</evidence>
<evidence type="ECO:0000256" key="1">
    <source>
        <dbReference type="ARBA" id="ARBA00007347"/>
    </source>
</evidence>
<proteinExistence type="inferred from homology"/>
<comment type="caution">
    <text evidence="4">The sequence shown here is derived from an EMBL/GenBank/DDBJ whole genome shotgun (WGS) entry which is preliminary data.</text>
</comment>
<dbReference type="Pfam" id="PF08583">
    <property type="entry name" value="Cmc1"/>
    <property type="match status" value="1"/>
</dbReference>
<keyword evidence="3" id="KW-0999">Mitochondrion inner membrane</keyword>
<name>A0AAV5R109_PICKL</name>
<evidence type="ECO:0000313" key="4">
    <source>
        <dbReference type="EMBL" id="GMM44961.1"/>
    </source>
</evidence>
<keyword evidence="5" id="KW-1185">Reference proteome</keyword>
<reference evidence="4 5" key="1">
    <citation type="journal article" date="2023" name="Elife">
        <title>Identification of key yeast species and microbe-microbe interactions impacting larval growth of Drosophila in the wild.</title>
        <authorList>
            <person name="Mure A."/>
            <person name="Sugiura Y."/>
            <person name="Maeda R."/>
            <person name="Honda K."/>
            <person name="Sakurai N."/>
            <person name="Takahashi Y."/>
            <person name="Watada M."/>
            <person name="Katoh T."/>
            <person name="Gotoh A."/>
            <person name="Gotoh Y."/>
            <person name="Taniguchi I."/>
            <person name="Nakamura K."/>
            <person name="Hayashi T."/>
            <person name="Katayama T."/>
            <person name="Uemura T."/>
            <person name="Hattori Y."/>
        </authorList>
    </citation>
    <scope>NUCLEOTIDE SEQUENCE [LARGE SCALE GENOMIC DNA]</scope>
    <source>
        <strain evidence="4 5">PK-24</strain>
    </source>
</reference>
<comment type="subcellular location">
    <subcellularLocation>
        <location evidence="3">Mitochondrion inner membrane</location>
    </subcellularLocation>
</comment>